<dbReference type="PANTHER" id="PTHR30346">
    <property type="entry name" value="TRANSCRIPTIONAL DUAL REGULATOR HCAR-RELATED"/>
    <property type="match status" value="1"/>
</dbReference>
<evidence type="ECO:0000256" key="4">
    <source>
        <dbReference type="ARBA" id="ARBA00023163"/>
    </source>
</evidence>
<proteinExistence type="inferred from homology"/>
<feature type="region of interest" description="Disordered" evidence="5">
    <location>
        <begin position="1"/>
        <end position="25"/>
    </location>
</feature>
<feature type="domain" description="HTH lysR-type" evidence="6">
    <location>
        <begin position="40"/>
        <end position="97"/>
    </location>
</feature>
<dbReference type="AlphaFoldDB" id="A0A1G7IKG9"/>
<evidence type="ECO:0000313" key="7">
    <source>
        <dbReference type="EMBL" id="SDF13133.1"/>
    </source>
</evidence>
<dbReference type="EMBL" id="FNAX01000006">
    <property type="protein sequence ID" value="SDF13133.1"/>
    <property type="molecule type" value="Genomic_DNA"/>
</dbReference>
<comment type="similarity">
    <text evidence="1">Belongs to the LysR transcriptional regulatory family.</text>
</comment>
<keyword evidence="4" id="KW-0804">Transcription</keyword>
<dbReference type="InterPro" id="IPR036390">
    <property type="entry name" value="WH_DNA-bd_sf"/>
</dbReference>
<dbReference type="GO" id="GO:0003700">
    <property type="term" value="F:DNA-binding transcription factor activity"/>
    <property type="evidence" value="ECO:0007669"/>
    <property type="project" value="InterPro"/>
</dbReference>
<reference evidence="7 8" key="1">
    <citation type="submission" date="2016-10" db="EMBL/GenBank/DDBJ databases">
        <authorList>
            <person name="de Groot N.N."/>
        </authorList>
    </citation>
    <scope>NUCLEOTIDE SEQUENCE [LARGE SCALE GENOMIC DNA]</scope>
    <source>
        <strain evidence="7 8">CGMCC 4.1859</strain>
    </source>
</reference>
<keyword evidence="2" id="KW-0805">Transcription regulation</keyword>
<dbReference type="SUPFAM" id="SSF46785">
    <property type="entry name" value="Winged helix' DNA-binding domain"/>
    <property type="match status" value="1"/>
</dbReference>
<dbReference type="Pfam" id="PF00126">
    <property type="entry name" value="HTH_1"/>
    <property type="match status" value="1"/>
</dbReference>
<dbReference type="GO" id="GO:0032993">
    <property type="term" value="C:protein-DNA complex"/>
    <property type="evidence" value="ECO:0007669"/>
    <property type="project" value="TreeGrafter"/>
</dbReference>
<dbReference type="InterPro" id="IPR036388">
    <property type="entry name" value="WH-like_DNA-bd_sf"/>
</dbReference>
<dbReference type="CDD" id="cd05466">
    <property type="entry name" value="PBP2_LTTR_substrate"/>
    <property type="match status" value="1"/>
</dbReference>
<dbReference type="Gene3D" id="3.40.190.10">
    <property type="entry name" value="Periplasmic binding protein-like II"/>
    <property type="match status" value="2"/>
</dbReference>
<dbReference type="FunFam" id="1.10.10.10:FF:000001">
    <property type="entry name" value="LysR family transcriptional regulator"/>
    <property type="match status" value="1"/>
</dbReference>
<accession>A0A1G7IKG9</accession>
<evidence type="ECO:0000259" key="6">
    <source>
        <dbReference type="PROSITE" id="PS50931"/>
    </source>
</evidence>
<protein>
    <submittedName>
        <fullName evidence="7">DNA-binding transcriptional regulator, LysR family</fullName>
    </submittedName>
</protein>
<dbReference type="PRINTS" id="PR00039">
    <property type="entry name" value="HTHLYSR"/>
</dbReference>
<evidence type="ECO:0000256" key="3">
    <source>
        <dbReference type="ARBA" id="ARBA00023125"/>
    </source>
</evidence>
<dbReference type="SUPFAM" id="SSF53850">
    <property type="entry name" value="Periplasmic binding protein-like II"/>
    <property type="match status" value="1"/>
</dbReference>
<name>A0A1G7IKG9_9ACTN</name>
<gene>
    <name evidence="7" type="ORF">SAMN05216260_10673</name>
</gene>
<keyword evidence="3 7" id="KW-0238">DNA-binding</keyword>
<evidence type="ECO:0000256" key="2">
    <source>
        <dbReference type="ARBA" id="ARBA00023015"/>
    </source>
</evidence>
<feature type="compositionally biased region" description="Basic residues" evidence="5">
    <location>
        <begin position="1"/>
        <end position="11"/>
    </location>
</feature>
<dbReference type="GO" id="GO:0003677">
    <property type="term" value="F:DNA binding"/>
    <property type="evidence" value="ECO:0007669"/>
    <property type="project" value="UniProtKB-KW"/>
</dbReference>
<organism evidence="7 8">
    <name type="scientific">Streptomyces griseoaurantiacus</name>
    <dbReference type="NCBI Taxonomy" id="68213"/>
    <lineage>
        <taxon>Bacteria</taxon>
        <taxon>Bacillati</taxon>
        <taxon>Actinomycetota</taxon>
        <taxon>Actinomycetes</taxon>
        <taxon>Kitasatosporales</taxon>
        <taxon>Streptomycetaceae</taxon>
        <taxon>Streptomyces</taxon>
        <taxon>Streptomyces aurantiacus group</taxon>
    </lineage>
</organism>
<evidence type="ECO:0000256" key="5">
    <source>
        <dbReference type="SAM" id="MobiDB-lite"/>
    </source>
</evidence>
<evidence type="ECO:0000313" key="8">
    <source>
        <dbReference type="Proteomes" id="UP000198614"/>
    </source>
</evidence>
<dbReference type="InterPro" id="IPR000847">
    <property type="entry name" value="LysR_HTH_N"/>
</dbReference>
<dbReference type="Proteomes" id="UP000198614">
    <property type="component" value="Unassembled WGS sequence"/>
</dbReference>
<dbReference type="Gene3D" id="1.10.10.10">
    <property type="entry name" value="Winged helix-like DNA-binding domain superfamily/Winged helix DNA-binding domain"/>
    <property type="match status" value="1"/>
</dbReference>
<sequence length="331" mass="36289">MHLRVKARHGGRVQDLSGNPLMPERHRPYPGGVSDPGQELDLRLVHHFTVVAAHRHFGRAAADLHVAQPALSRQIQRLEKQLGARLLDRTPQGARLTPAGQEFLPWAEALLRAARQASLAVREKAGAARLTVGYVEDLVITDAVRELRRRYPEAEIVTRYLDCHDVVALTEHRIDALIARSPLPLAEDEVTTVPLYEEPRMLVVPREHPLAGRASVSAEELAGQEALPCAFETEDWTSYRILRSGVPPLESAFESPVETYEDKLELVASGRAIGVLPVGDRRSSLRPDLVSVPLEGAPPSQVVLASRKDDANPMIDALRLAAETALTAPAS</sequence>
<dbReference type="PANTHER" id="PTHR30346:SF0">
    <property type="entry name" value="HCA OPERON TRANSCRIPTIONAL ACTIVATOR HCAR"/>
    <property type="match status" value="1"/>
</dbReference>
<dbReference type="Pfam" id="PF03466">
    <property type="entry name" value="LysR_substrate"/>
    <property type="match status" value="1"/>
</dbReference>
<dbReference type="PROSITE" id="PS50931">
    <property type="entry name" value="HTH_LYSR"/>
    <property type="match status" value="1"/>
</dbReference>
<dbReference type="InterPro" id="IPR005119">
    <property type="entry name" value="LysR_subst-bd"/>
</dbReference>
<evidence type="ECO:0000256" key="1">
    <source>
        <dbReference type="ARBA" id="ARBA00009437"/>
    </source>
</evidence>